<keyword evidence="4" id="KW-1185">Reference proteome</keyword>
<dbReference type="InterPro" id="IPR027417">
    <property type="entry name" value="P-loop_NTPase"/>
</dbReference>
<dbReference type="RefSeq" id="WP_113854039.1">
    <property type="nucleotide sequence ID" value="NZ_PDCH01000023.1"/>
</dbReference>
<dbReference type="Proteomes" id="UP000252345">
    <property type="component" value="Unassembled WGS sequence"/>
</dbReference>
<evidence type="ECO:0000259" key="2">
    <source>
        <dbReference type="Pfam" id="PF13635"/>
    </source>
</evidence>
<reference evidence="3 4" key="1">
    <citation type="submission" date="2017-10" db="EMBL/GenBank/DDBJ databases">
        <title>Bifidobacterium xylocopum sp. nov. and Bifidobacterium aemilianum sp. nov., from the carpenter bee (Xylocopa violacea) digestive tract.</title>
        <authorList>
            <person name="Alberoni D."/>
            <person name="Baffoni L."/>
            <person name="Di Gioia D."/>
            <person name="Gaggia F."/>
            <person name="Biavati B."/>
        </authorList>
    </citation>
    <scope>NUCLEOTIDE SEQUENCE [LARGE SCALE GENOMIC DNA]</scope>
    <source>
        <strain evidence="3 4">XV2</strain>
    </source>
</reference>
<dbReference type="SUPFAM" id="SSF52540">
    <property type="entry name" value="P-loop containing nucleoside triphosphate hydrolases"/>
    <property type="match status" value="1"/>
</dbReference>
<accession>A0A366KCC1</accession>
<feature type="domain" description="DUF4143" evidence="2">
    <location>
        <begin position="181"/>
        <end position="341"/>
    </location>
</feature>
<feature type="domain" description="AAA" evidence="1">
    <location>
        <begin position="20"/>
        <end position="135"/>
    </location>
</feature>
<sequence>MANIPREQEGLLKRLAGWFPVVSVTGPRQSGKSTLVRQAFPGYEYANLEDPQTRESALEDPVGFIRSRPDRLIVDEAQYAPELFSMIQVASDERDQPGQYVLSGSQNFLMSKHISQSLAGRVGLLKLLPLSYRELHGSASVSTDEFMLRGGYPRLYKAPGLAGEPLLADLFYGNYISTYVERDVAGYLDVRNLTGFRKFLRLCALRAGSLMNYSLLARDADVDARTAKAWLSILSGSYLTFALEPYFANAGKRLVKTPKLYFYDTGLLCHLLGIASLEELLLSPQLGAVFENLVVAETMKRRLAQGKEPQLYFYRDEDKVEVDLLDYTAAASPELVEIKSGQTYRGSWARSLGKVGDALGVSDERRFVVSRVERSFLAKGAGVRTVQNWLLRE</sequence>
<dbReference type="InterPro" id="IPR025420">
    <property type="entry name" value="DUF4143"/>
</dbReference>
<evidence type="ECO:0000259" key="1">
    <source>
        <dbReference type="Pfam" id="PF13173"/>
    </source>
</evidence>
<protein>
    <submittedName>
        <fullName evidence="3">AAA family ATPase</fullName>
    </submittedName>
</protein>
<proteinExistence type="predicted"/>
<evidence type="ECO:0000313" key="3">
    <source>
        <dbReference type="EMBL" id="RBP98763.1"/>
    </source>
</evidence>
<dbReference type="Pfam" id="PF13635">
    <property type="entry name" value="DUF4143"/>
    <property type="match status" value="1"/>
</dbReference>
<dbReference type="InterPro" id="IPR041682">
    <property type="entry name" value="AAA_14"/>
</dbReference>
<dbReference type="OrthoDB" id="128089at2"/>
<evidence type="ECO:0000313" key="4">
    <source>
        <dbReference type="Proteomes" id="UP000252345"/>
    </source>
</evidence>
<name>A0A366KCC1_9BIFI</name>
<dbReference type="Pfam" id="PF13173">
    <property type="entry name" value="AAA_14"/>
    <property type="match status" value="1"/>
</dbReference>
<gene>
    <name evidence="3" type="ORF">CRD59_07350</name>
</gene>
<dbReference type="PANTHER" id="PTHR43566">
    <property type="entry name" value="CONSERVED PROTEIN"/>
    <property type="match status" value="1"/>
</dbReference>
<comment type="caution">
    <text evidence="3">The sequence shown here is derived from an EMBL/GenBank/DDBJ whole genome shotgun (WGS) entry which is preliminary data.</text>
</comment>
<dbReference type="PANTHER" id="PTHR43566:SF2">
    <property type="entry name" value="DUF4143 DOMAIN-CONTAINING PROTEIN"/>
    <property type="match status" value="1"/>
</dbReference>
<dbReference type="AlphaFoldDB" id="A0A366KCC1"/>
<dbReference type="EMBL" id="PDCH01000023">
    <property type="protein sequence ID" value="RBP98763.1"/>
    <property type="molecule type" value="Genomic_DNA"/>
</dbReference>
<organism evidence="3 4">
    <name type="scientific">Bifidobacterium xylocopae</name>
    <dbReference type="NCBI Taxonomy" id="2493119"/>
    <lineage>
        <taxon>Bacteria</taxon>
        <taxon>Bacillati</taxon>
        <taxon>Actinomycetota</taxon>
        <taxon>Actinomycetes</taxon>
        <taxon>Bifidobacteriales</taxon>
        <taxon>Bifidobacteriaceae</taxon>
        <taxon>Bifidobacterium</taxon>
    </lineage>
</organism>